<gene>
    <name evidence="2" type="ORF">D910_02107</name>
</gene>
<sequence>MQPGGVIIVAAFLIFSFIFVVQIVIFEKNRRKYRKLLDEGYYFIENNLVWRRNYLRPVHANNIDFSDGTARIINPSLVLN</sequence>
<dbReference type="AlphaFoldDB" id="U4U3X7"/>
<feature type="transmembrane region" description="Helical" evidence="1">
    <location>
        <begin position="6"/>
        <end position="26"/>
    </location>
</feature>
<protein>
    <submittedName>
        <fullName evidence="2">Uncharacterized protein</fullName>
    </submittedName>
</protein>
<name>U4U3X7_DENPD</name>
<dbReference type="EMBL" id="KB631615">
    <property type="protein sequence ID" value="ERL84680.1"/>
    <property type="molecule type" value="Genomic_DNA"/>
</dbReference>
<evidence type="ECO:0000256" key="1">
    <source>
        <dbReference type="SAM" id="Phobius"/>
    </source>
</evidence>
<organism evidence="2 3">
    <name type="scientific">Dendroctonus ponderosae</name>
    <name type="common">Mountain pine beetle</name>
    <dbReference type="NCBI Taxonomy" id="77166"/>
    <lineage>
        <taxon>Eukaryota</taxon>
        <taxon>Metazoa</taxon>
        <taxon>Ecdysozoa</taxon>
        <taxon>Arthropoda</taxon>
        <taxon>Hexapoda</taxon>
        <taxon>Insecta</taxon>
        <taxon>Pterygota</taxon>
        <taxon>Neoptera</taxon>
        <taxon>Endopterygota</taxon>
        <taxon>Coleoptera</taxon>
        <taxon>Polyphaga</taxon>
        <taxon>Cucujiformia</taxon>
        <taxon>Curculionidae</taxon>
        <taxon>Scolytinae</taxon>
        <taxon>Dendroctonus</taxon>
    </lineage>
</organism>
<keyword evidence="1" id="KW-1133">Transmembrane helix</keyword>
<reference evidence="2 3" key="1">
    <citation type="journal article" date="2013" name="Genome Biol.">
        <title>Draft genome of the mountain pine beetle, Dendroctonus ponderosae Hopkins, a major forest pest.</title>
        <authorList>
            <person name="Keeling C.I."/>
            <person name="Yuen M.M."/>
            <person name="Liao N.Y."/>
            <person name="Docking T.R."/>
            <person name="Chan S.K."/>
            <person name="Taylor G.A."/>
            <person name="Palmquist D.L."/>
            <person name="Jackman S.D."/>
            <person name="Nguyen A."/>
            <person name="Li M."/>
            <person name="Henderson H."/>
            <person name="Janes J.K."/>
            <person name="Zhao Y."/>
            <person name="Pandoh P."/>
            <person name="Moore R."/>
            <person name="Sperling F.A."/>
            <person name="Huber D.P."/>
            <person name="Birol I."/>
            <person name="Jones S.J."/>
            <person name="Bohlmann J."/>
        </authorList>
    </citation>
    <scope>NUCLEOTIDE SEQUENCE</scope>
</reference>
<evidence type="ECO:0000313" key="2">
    <source>
        <dbReference type="EMBL" id="ERL84680.1"/>
    </source>
</evidence>
<keyword evidence="1" id="KW-0812">Transmembrane</keyword>
<evidence type="ECO:0000313" key="3">
    <source>
        <dbReference type="Proteomes" id="UP000030742"/>
    </source>
</evidence>
<dbReference type="Proteomes" id="UP000030742">
    <property type="component" value="Unassembled WGS sequence"/>
</dbReference>
<keyword evidence="1" id="KW-0472">Membrane</keyword>
<proteinExistence type="predicted"/>
<accession>U4U3X7</accession>